<dbReference type="PANTHER" id="PTHR21461:SF69">
    <property type="entry name" value="GLYCOSYLTRANSFERASE FAMILY 92 PROTEIN"/>
    <property type="match status" value="1"/>
</dbReference>
<proteinExistence type="inferred from homology"/>
<dbReference type="InterPro" id="IPR008166">
    <property type="entry name" value="Glyco_transf_92"/>
</dbReference>
<comment type="subcellular location">
    <subcellularLocation>
        <location evidence="1">Membrane</location>
        <topology evidence="1">Single-pass membrane protein</topology>
    </subcellularLocation>
</comment>
<dbReference type="Proteomes" id="UP000747110">
    <property type="component" value="Unassembled WGS sequence"/>
</dbReference>
<evidence type="ECO:0000313" key="11">
    <source>
        <dbReference type="Proteomes" id="UP000747110"/>
    </source>
</evidence>
<dbReference type="OrthoDB" id="544522at2759"/>
<keyword evidence="3" id="KW-0328">Glycosyltransferase</keyword>
<evidence type="ECO:0000256" key="3">
    <source>
        <dbReference type="ARBA" id="ARBA00022676"/>
    </source>
</evidence>
<dbReference type="EMBL" id="BNCP01000056">
    <property type="protein sequence ID" value="GIL90366.1"/>
    <property type="molecule type" value="Genomic_DNA"/>
</dbReference>
<dbReference type="GO" id="GO:0016020">
    <property type="term" value="C:membrane"/>
    <property type="evidence" value="ECO:0007669"/>
    <property type="project" value="UniProtKB-SubCell"/>
</dbReference>
<dbReference type="AlphaFoldDB" id="A0A8J4FV66"/>
<evidence type="ECO:0000256" key="2">
    <source>
        <dbReference type="ARBA" id="ARBA00007647"/>
    </source>
</evidence>
<sequence length="881" mass="93928">MRTCGDCATTCILFLFLFLRRCCLAHLLIDSTDVGVHKCEFQGHLGDETVRLYVFLTACVRPLAGGQASGAAMKMTTTVGSGQVAASVQGAPVGAGGSRALALAEAAPPSLPPPRSLQPPLSPNLFLSGFAFMSLPNQPVNTTQLQQPLSTLLWAAERPPGDYRLPQEPAGPSSSSSNSDSSSNVSSSDVSSSESTHADPSGNSSSSSGSGGGDSSSSGGGVTGGGGSDAASDGIRRLSVRSRRGLMQEDVPAPWPPGTFFGAIYEAALQLVNGTYGAISIRSVRSSQQYGVHLSYRDPVHWIANPSLRREPGRLSLRVQLNPDELEAITNSTVSTATESTAVYSGPPAFEIRATGFEGTCSYTPSPSRNLNLEPVAGLPTCGWLDPDRVAYDKSIYTIWRSMQQPNGASGQQQKWRKHRRRRRGKQSPPPPPPPPPATSYSPTKYMVVSPYFNLTPYDFATVLIHHLEYHTALGIQRYLVYIEEGEEGLMSDARLTALAAAGRLQLVRWRELPTIKFAGTAERHPYGSQILVYNHALLSLWHEAAVVAVADLDEYLVTKHPMALEQVLLSCSPHGRYPAAALWIPRRSAICTSCWAALVGDQPYTPVVRKSSSRTNQLEAKALQELSNRYIHNATLMAAVATLERRLWLTASATNASAVQPHHPLEHYRHWQGGWHHKSIMYSHLMSYVSVHLSYSVPSGRWPHTVARLGCAVWVHVETQLGPRVGLAAVQGQGVGGDGFDARVRDGRKEEEAVGVTRTAAAMGAQEAGAENDVEASADGEDVDEEGAEAEESEAEGDSGSGGGGGNGSGAVEGEGEKGVSGPSSGADSRNGSNWGQSGGGGGALVVPVEYRYYWALSQRLGRAMPWSVSLRQRVKGVAA</sequence>
<dbReference type="GO" id="GO:0016757">
    <property type="term" value="F:glycosyltransferase activity"/>
    <property type="evidence" value="ECO:0007669"/>
    <property type="project" value="UniProtKB-KW"/>
</dbReference>
<gene>
    <name evidence="10" type="ORF">Vretifemale_18002</name>
</gene>
<feature type="compositionally biased region" description="Gly residues" evidence="8">
    <location>
        <begin position="800"/>
        <end position="814"/>
    </location>
</feature>
<keyword evidence="4" id="KW-0808">Transferase</keyword>
<evidence type="ECO:0000313" key="10">
    <source>
        <dbReference type="EMBL" id="GIL90366.1"/>
    </source>
</evidence>
<feature type="compositionally biased region" description="Acidic residues" evidence="8">
    <location>
        <begin position="771"/>
        <end position="798"/>
    </location>
</feature>
<keyword evidence="6" id="KW-1133">Transmembrane helix</keyword>
<feature type="chain" id="PRO_5035269883" description="Glycosyltransferase family 92 protein" evidence="9">
    <location>
        <begin position="26"/>
        <end position="881"/>
    </location>
</feature>
<comment type="similarity">
    <text evidence="2">Belongs to the glycosyltransferase 92 family.</text>
</comment>
<name>A0A8J4FV66_9CHLO</name>
<dbReference type="PANTHER" id="PTHR21461">
    <property type="entry name" value="GLYCOSYLTRANSFERASE FAMILY 92 PROTEIN"/>
    <property type="match status" value="1"/>
</dbReference>
<keyword evidence="5" id="KW-0812">Transmembrane</keyword>
<evidence type="ECO:0000256" key="9">
    <source>
        <dbReference type="SAM" id="SignalP"/>
    </source>
</evidence>
<feature type="region of interest" description="Disordered" evidence="8">
    <location>
        <begin position="403"/>
        <end position="441"/>
    </location>
</feature>
<reference evidence="10" key="1">
    <citation type="journal article" date="2021" name="Proc. Natl. Acad. Sci. U.S.A.">
        <title>Three genomes in the algal genus Volvox reveal the fate of a haploid sex-determining region after a transition to homothallism.</title>
        <authorList>
            <person name="Yamamoto K."/>
            <person name="Hamaji T."/>
            <person name="Kawai-Toyooka H."/>
            <person name="Matsuzaki R."/>
            <person name="Takahashi F."/>
            <person name="Nishimura Y."/>
            <person name="Kawachi M."/>
            <person name="Noguchi H."/>
            <person name="Minakuchi Y."/>
            <person name="Umen J.G."/>
            <person name="Toyoda A."/>
            <person name="Nozaki H."/>
        </authorList>
    </citation>
    <scope>NUCLEOTIDE SEQUENCE</scope>
    <source>
        <strain evidence="10">NIES-3786</strain>
    </source>
</reference>
<evidence type="ECO:0000256" key="7">
    <source>
        <dbReference type="ARBA" id="ARBA00023136"/>
    </source>
</evidence>
<evidence type="ECO:0000256" key="4">
    <source>
        <dbReference type="ARBA" id="ARBA00022679"/>
    </source>
</evidence>
<feature type="non-terminal residue" evidence="10">
    <location>
        <position position="881"/>
    </location>
</feature>
<feature type="region of interest" description="Disordered" evidence="8">
    <location>
        <begin position="159"/>
        <end position="234"/>
    </location>
</feature>
<evidence type="ECO:0000256" key="5">
    <source>
        <dbReference type="ARBA" id="ARBA00022692"/>
    </source>
</evidence>
<evidence type="ECO:0000256" key="6">
    <source>
        <dbReference type="ARBA" id="ARBA00022989"/>
    </source>
</evidence>
<feature type="compositionally biased region" description="Basic residues" evidence="8">
    <location>
        <begin position="415"/>
        <end position="426"/>
    </location>
</feature>
<evidence type="ECO:0008006" key="12">
    <source>
        <dbReference type="Google" id="ProtNLM"/>
    </source>
</evidence>
<protein>
    <recommendedName>
        <fullName evidence="12">Glycosyltransferase family 92 protein</fullName>
    </recommendedName>
</protein>
<organism evidence="10 11">
    <name type="scientific">Volvox reticuliferus</name>
    <dbReference type="NCBI Taxonomy" id="1737510"/>
    <lineage>
        <taxon>Eukaryota</taxon>
        <taxon>Viridiplantae</taxon>
        <taxon>Chlorophyta</taxon>
        <taxon>core chlorophytes</taxon>
        <taxon>Chlorophyceae</taxon>
        <taxon>CS clade</taxon>
        <taxon>Chlamydomonadales</taxon>
        <taxon>Volvocaceae</taxon>
        <taxon>Volvox</taxon>
    </lineage>
</organism>
<evidence type="ECO:0000256" key="8">
    <source>
        <dbReference type="SAM" id="MobiDB-lite"/>
    </source>
</evidence>
<dbReference type="GO" id="GO:0005737">
    <property type="term" value="C:cytoplasm"/>
    <property type="evidence" value="ECO:0007669"/>
    <property type="project" value="TreeGrafter"/>
</dbReference>
<comment type="caution">
    <text evidence="10">The sequence shown here is derived from an EMBL/GenBank/DDBJ whole genome shotgun (WGS) entry which is preliminary data.</text>
</comment>
<feature type="compositionally biased region" description="Low complexity" evidence="8">
    <location>
        <begin position="173"/>
        <end position="193"/>
    </location>
</feature>
<feature type="compositionally biased region" description="Gly residues" evidence="8">
    <location>
        <begin position="209"/>
        <end position="228"/>
    </location>
</feature>
<feature type="compositionally biased region" description="Basic and acidic residues" evidence="8">
    <location>
        <begin position="741"/>
        <end position="753"/>
    </location>
</feature>
<keyword evidence="9" id="KW-0732">Signal</keyword>
<feature type="signal peptide" evidence="9">
    <location>
        <begin position="1"/>
        <end position="25"/>
    </location>
</feature>
<keyword evidence="7" id="KW-0472">Membrane</keyword>
<dbReference type="Pfam" id="PF01697">
    <property type="entry name" value="Glyco_transf_92"/>
    <property type="match status" value="1"/>
</dbReference>
<accession>A0A8J4FV66</accession>
<feature type="compositionally biased region" description="Pro residues" evidence="8">
    <location>
        <begin position="428"/>
        <end position="438"/>
    </location>
</feature>
<evidence type="ECO:0000256" key="1">
    <source>
        <dbReference type="ARBA" id="ARBA00004167"/>
    </source>
</evidence>
<keyword evidence="11" id="KW-1185">Reference proteome</keyword>
<feature type="compositionally biased region" description="Low complexity" evidence="8">
    <location>
        <begin position="761"/>
        <end position="770"/>
    </location>
</feature>
<feature type="region of interest" description="Disordered" evidence="8">
    <location>
        <begin position="737"/>
        <end position="842"/>
    </location>
</feature>